<evidence type="ECO:0000313" key="1">
    <source>
        <dbReference type="EMBL" id="EDM01296.1"/>
    </source>
</evidence>
<gene>
    <name evidence="1" type="ORF">rCG_41299</name>
</gene>
<proteinExistence type="predicted"/>
<dbReference type="Proteomes" id="UP000234681">
    <property type="component" value="Chromosome 2"/>
</dbReference>
<dbReference type="AlphaFoldDB" id="A6IHZ8"/>
<dbReference type="EMBL" id="CH473961">
    <property type="protein sequence ID" value="EDM01296.1"/>
    <property type="molecule type" value="Genomic_DNA"/>
</dbReference>
<protein>
    <submittedName>
        <fullName evidence="1">RCG41299</fullName>
    </submittedName>
</protein>
<reference evidence="2" key="1">
    <citation type="submission" date="2005-09" db="EMBL/GenBank/DDBJ databases">
        <authorList>
            <person name="Mural R.J."/>
            <person name="Li P.W."/>
            <person name="Adams M.D."/>
            <person name="Amanatides P.G."/>
            <person name="Baden-Tillson H."/>
            <person name="Barnstead M."/>
            <person name="Chin S.H."/>
            <person name="Dew I."/>
            <person name="Evans C.A."/>
            <person name="Ferriera S."/>
            <person name="Flanigan M."/>
            <person name="Fosler C."/>
            <person name="Glodek A."/>
            <person name="Gu Z."/>
            <person name="Holt R.A."/>
            <person name="Jennings D."/>
            <person name="Kraft C.L."/>
            <person name="Lu F."/>
            <person name="Nguyen T."/>
            <person name="Nusskern D.R."/>
            <person name="Pfannkoch C.M."/>
            <person name="Sitter C."/>
            <person name="Sutton G.G."/>
            <person name="Venter J.C."/>
            <person name="Wang Z."/>
            <person name="Woodage T."/>
            <person name="Zheng X.H."/>
            <person name="Zhong F."/>
        </authorList>
    </citation>
    <scope>NUCLEOTIDE SEQUENCE [LARGE SCALE GENOMIC DNA]</scope>
    <source>
        <strain>BN</strain>
        <strain evidence="2">Sprague-Dawley</strain>
    </source>
</reference>
<accession>A6IHZ8</accession>
<organism evidence="1 2">
    <name type="scientific">Rattus norvegicus</name>
    <name type="common">Rat</name>
    <dbReference type="NCBI Taxonomy" id="10116"/>
    <lineage>
        <taxon>Eukaryota</taxon>
        <taxon>Metazoa</taxon>
        <taxon>Chordata</taxon>
        <taxon>Craniata</taxon>
        <taxon>Vertebrata</taxon>
        <taxon>Euteleostomi</taxon>
        <taxon>Mammalia</taxon>
        <taxon>Eutheria</taxon>
        <taxon>Euarchontoglires</taxon>
        <taxon>Glires</taxon>
        <taxon>Rodentia</taxon>
        <taxon>Myomorpha</taxon>
        <taxon>Muroidea</taxon>
        <taxon>Muridae</taxon>
        <taxon>Murinae</taxon>
        <taxon>Rattus</taxon>
    </lineage>
</organism>
<sequence length="70" mass="8025">MGSERWPTLGDNHQCKRTCTDASQTVTKTDSKPIAKRKEGRRLFRLQGGHDPDVETRSERRVGYLGHVSW</sequence>
<name>A6IHZ8_RAT</name>
<evidence type="ECO:0000313" key="2">
    <source>
        <dbReference type="Proteomes" id="UP000234681"/>
    </source>
</evidence>